<dbReference type="GO" id="GO:0015920">
    <property type="term" value="P:lipopolysaccharide transport"/>
    <property type="evidence" value="ECO:0007669"/>
    <property type="project" value="TreeGrafter"/>
</dbReference>
<name>A0A382F197_9ZZZZ</name>
<sequence>VDRFLGKGIDLSIILEYLFFNLAWIVSLAVPMAVLIAALMTFGRMSEDNEINAMRSSGISFLKIIRPAILFGIIVCMLLVYFNNFILPEMNFRARLLSGDIYRKRPDLNINPGHFIDEIPDYSMIIRGKKDDVMDDVRIFSKNNREIQTSIHSKTGTLTTIDDAFILTLYEGEIHEMDLKNYENYRRIEFMKHVITVPADDLLLNRRDSSSRSDREMKVPKMLERKKYYQDRIKKIHHRLARSFERATGDSIFPESVKAGMNLVSEHKSQMEKDTTLSHHEKQKKLRRLSRLESQVKNEHNLIKNYSRNINKYGVEIHKKFSLPFACILFVITGASLGVLTKKGGFAIGTSLSLGFFIVYYIFLIGGEDMADRNIVSPFVGLWTPNLILLIIGLYLTLHTVREQAPFRFPKLIRKEGKEH</sequence>
<evidence type="ECO:0000313" key="7">
    <source>
        <dbReference type="EMBL" id="SVB56449.1"/>
    </source>
</evidence>
<gene>
    <name evidence="7" type="ORF">METZ01_LOCUS209303</name>
</gene>
<evidence type="ECO:0000256" key="5">
    <source>
        <dbReference type="ARBA" id="ARBA00023136"/>
    </source>
</evidence>
<evidence type="ECO:0000256" key="2">
    <source>
        <dbReference type="ARBA" id="ARBA00022475"/>
    </source>
</evidence>
<feature type="transmembrane region" description="Helical" evidence="6">
    <location>
        <begin position="346"/>
        <end position="363"/>
    </location>
</feature>
<organism evidence="7">
    <name type="scientific">marine metagenome</name>
    <dbReference type="NCBI Taxonomy" id="408172"/>
    <lineage>
        <taxon>unclassified sequences</taxon>
        <taxon>metagenomes</taxon>
        <taxon>ecological metagenomes</taxon>
    </lineage>
</organism>
<dbReference type="Pfam" id="PF03739">
    <property type="entry name" value="LptF_LptG"/>
    <property type="match status" value="1"/>
</dbReference>
<keyword evidence="4 6" id="KW-1133">Transmembrane helix</keyword>
<dbReference type="AlphaFoldDB" id="A0A382F197"/>
<feature type="transmembrane region" description="Helical" evidence="6">
    <location>
        <begin position="22"/>
        <end position="43"/>
    </location>
</feature>
<accession>A0A382F197</accession>
<protein>
    <recommendedName>
        <fullName evidence="8">YjgP/YjgQ family permease</fullName>
    </recommendedName>
</protein>
<dbReference type="PANTHER" id="PTHR33529">
    <property type="entry name" value="SLR0882 PROTEIN-RELATED"/>
    <property type="match status" value="1"/>
</dbReference>
<feature type="non-terminal residue" evidence="7">
    <location>
        <position position="1"/>
    </location>
</feature>
<comment type="subcellular location">
    <subcellularLocation>
        <location evidence="1">Cell membrane</location>
        <topology evidence="1">Multi-pass membrane protein</topology>
    </subcellularLocation>
</comment>
<evidence type="ECO:0008006" key="8">
    <source>
        <dbReference type="Google" id="ProtNLM"/>
    </source>
</evidence>
<feature type="transmembrane region" description="Helical" evidence="6">
    <location>
        <begin position="375"/>
        <end position="398"/>
    </location>
</feature>
<feature type="transmembrane region" description="Helical" evidence="6">
    <location>
        <begin position="64"/>
        <end position="82"/>
    </location>
</feature>
<keyword evidence="2" id="KW-1003">Cell membrane</keyword>
<evidence type="ECO:0000256" key="3">
    <source>
        <dbReference type="ARBA" id="ARBA00022692"/>
    </source>
</evidence>
<keyword evidence="3 6" id="KW-0812">Transmembrane</keyword>
<proteinExistence type="predicted"/>
<feature type="transmembrane region" description="Helical" evidence="6">
    <location>
        <begin position="321"/>
        <end position="339"/>
    </location>
</feature>
<evidence type="ECO:0000256" key="4">
    <source>
        <dbReference type="ARBA" id="ARBA00022989"/>
    </source>
</evidence>
<keyword evidence="5 6" id="KW-0472">Membrane</keyword>
<dbReference type="InterPro" id="IPR005495">
    <property type="entry name" value="LptG/LptF_permease"/>
</dbReference>
<dbReference type="GO" id="GO:0043190">
    <property type="term" value="C:ATP-binding cassette (ABC) transporter complex"/>
    <property type="evidence" value="ECO:0007669"/>
    <property type="project" value="TreeGrafter"/>
</dbReference>
<evidence type="ECO:0000256" key="6">
    <source>
        <dbReference type="SAM" id="Phobius"/>
    </source>
</evidence>
<dbReference type="PANTHER" id="PTHR33529:SF6">
    <property type="entry name" value="YJGP_YJGQ FAMILY PERMEASE"/>
    <property type="match status" value="1"/>
</dbReference>
<evidence type="ECO:0000256" key="1">
    <source>
        <dbReference type="ARBA" id="ARBA00004651"/>
    </source>
</evidence>
<reference evidence="7" key="1">
    <citation type="submission" date="2018-05" db="EMBL/GenBank/DDBJ databases">
        <authorList>
            <person name="Lanie J.A."/>
            <person name="Ng W.-L."/>
            <person name="Kazmierczak K.M."/>
            <person name="Andrzejewski T.M."/>
            <person name="Davidsen T.M."/>
            <person name="Wayne K.J."/>
            <person name="Tettelin H."/>
            <person name="Glass J.I."/>
            <person name="Rusch D."/>
            <person name="Podicherti R."/>
            <person name="Tsui H.-C.T."/>
            <person name="Winkler M.E."/>
        </authorList>
    </citation>
    <scope>NUCLEOTIDE SEQUENCE</scope>
</reference>
<dbReference type="EMBL" id="UINC01047318">
    <property type="protein sequence ID" value="SVB56449.1"/>
    <property type="molecule type" value="Genomic_DNA"/>
</dbReference>